<proteinExistence type="predicted"/>
<gene>
    <name evidence="1" type="ORF">MJG50_19925</name>
</gene>
<name>A0AAW5EFK7_9BACI</name>
<accession>A0AAW5EFK7</accession>
<protein>
    <submittedName>
        <fullName evidence="1">Uncharacterized protein</fullName>
    </submittedName>
</protein>
<comment type="caution">
    <text evidence="1">The sequence shown here is derived from an EMBL/GenBank/DDBJ whole genome shotgun (WGS) entry which is preliminary data.</text>
</comment>
<reference evidence="1" key="1">
    <citation type="submission" date="2022-02" db="EMBL/GenBank/DDBJ databases">
        <title>Fredinandcohnia quinoae sp. nov. isolated from Chenopodium quinoa seeds.</title>
        <authorList>
            <person name="Saati-Santamaria Z."/>
            <person name="Flores-Felix J.D."/>
            <person name="Igual J.M."/>
            <person name="Velazquez E."/>
            <person name="Garcia-Fraile P."/>
            <person name="Martinez-Molina E."/>
        </authorList>
    </citation>
    <scope>NUCLEOTIDE SEQUENCE</scope>
    <source>
        <strain evidence="1">SECRCQ15</strain>
    </source>
</reference>
<dbReference type="EMBL" id="JAKTTI010000047">
    <property type="protein sequence ID" value="MCH1627609.1"/>
    <property type="molecule type" value="Genomic_DNA"/>
</dbReference>
<sequence>MLQKEYPTLTGTNTFLERVDDAFGLAYIPTNFSDWNVPAPTTVQEALDRIAASIGPI</sequence>
<evidence type="ECO:0000313" key="2">
    <source>
        <dbReference type="Proteomes" id="UP001431131"/>
    </source>
</evidence>
<dbReference type="Proteomes" id="UP001431131">
    <property type="component" value="Unassembled WGS sequence"/>
</dbReference>
<evidence type="ECO:0000313" key="1">
    <source>
        <dbReference type="EMBL" id="MCH1627609.1"/>
    </source>
</evidence>
<organism evidence="1 2">
    <name type="scientific">Fredinandcohnia quinoae</name>
    <dbReference type="NCBI Taxonomy" id="2918902"/>
    <lineage>
        <taxon>Bacteria</taxon>
        <taxon>Bacillati</taxon>
        <taxon>Bacillota</taxon>
        <taxon>Bacilli</taxon>
        <taxon>Bacillales</taxon>
        <taxon>Bacillaceae</taxon>
        <taxon>Fredinandcohnia</taxon>
    </lineage>
</organism>
<dbReference type="AlphaFoldDB" id="A0AAW5EFK7"/>
<keyword evidence="2" id="KW-1185">Reference proteome</keyword>